<keyword evidence="3" id="KW-1185">Reference proteome</keyword>
<protein>
    <submittedName>
        <fullName evidence="2">Serine/Arginine-related protein 53-like</fullName>
    </submittedName>
</protein>
<reference evidence="2" key="1">
    <citation type="journal article" date="2021" name="Sci. Adv.">
        <title>The American lobster genome reveals insights on longevity, neural, and immune adaptations.</title>
        <authorList>
            <person name="Polinski J.M."/>
            <person name="Zimin A.V."/>
            <person name="Clark K.F."/>
            <person name="Kohn A.B."/>
            <person name="Sadowski N."/>
            <person name="Timp W."/>
            <person name="Ptitsyn A."/>
            <person name="Khanna P."/>
            <person name="Romanova D.Y."/>
            <person name="Williams P."/>
            <person name="Greenwood S.J."/>
            <person name="Moroz L.L."/>
            <person name="Walt D.R."/>
            <person name="Bodnar A.G."/>
        </authorList>
    </citation>
    <scope>NUCLEOTIDE SEQUENCE</scope>
    <source>
        <strain evidence="2">GMGI-L3</strain>
    </source>
</reference>
<gene>
    <name evidence="2" type="primary">Rsrc1-L</name>
    <name evidence="2" type="ORF">Hamer_G023884</name>
</gene>
<feature type="compositionally biased region" description="Basic and acidic residues" evidence="1">
    <location>
        <begin position="141"/>
        <end position="195"/>
    </location>
</feature>
<dbReference type="Proteomes" id="UP000747542">
    <property type="component" value="Unassembled WGS sequence"/>
</dbReference>
<sequence>MKAGKKTEANLCKVFGRGRNEDWLNSEPTWHGDATSGLSRSSSSTSSKSRHRRHKKSRRHRRYSSSRSRSRSRSPSNSHRSRSISRDRDRHRRRRSPTRSRSRSRSSRKHKKSKHKHRRRSSSSDSDRSEKYSKSRSARSSVDRDRSSRGSTKDRDRRDRDRDRDKEKEKERDKVLSPVPEEPKSAKKEMSESEKIAYSKAIEEIGEDGFVQQTFKSSRGEKAAPKNQADTKNGDEFNFGTQAELSARAGKFIPLSDDSLFSPHLFGDPEEREEKYLRRIFSLRQKALLGEPI</sequence>
<evidence type="ECO:0000313" key="3">
    <source>
        <dbReference type="Proteomes" id="UP000747542"/>
    </source>
</evidence>
<feature type="region of interest" description="Disordered" evidence="1">
    <location>
        <begin position="16"/>
        <end position="195"/>
    </location>
</feature>
<accession>A0A8J5KIZ7</accession>
<dbReference type="AlphaFoldDB" id="A0A8J5KIZ7"/>
<organism evidence="2 3">
    <name type="scientific">Homarus americanus</name>
    <name type="common">American lobster</name>
    <dbReference type="NCBI Taxonomy" id="6706"/>
    <lineage>
        <taxon>Eukaryota</taxon>
        <taxon>Metazoa</taxon>
        <taxon>Ecdysozoa</taxon>
        <taxon>Arthropoda</taxon>
        <taxon>Crustacea</taxon>
        <taxon>Multicrustacea</taxon>
        <taxon>Malacostraca</taxon>
        <taxon>Eumalacostraca</taxon>
        <taxon>Eucarida</taxon>
        <taxon>Decapoda</taxon>
        <taxon>Pleocyemata</taxon>
        <taxon>Astacidea</taxon>
        <taxon>Nephropoidea</taxon>
        <taxon>Nephropidae</taxon>
        <taxon>Homarus</taxon>
    </lineage>
</organism>
<feature type="compositionally biased region" description="Basic residues" evidence="1">
    <location>
        <begin position="48"/>
        <end position="72"/>
    </location>
</feature>
<proteinExistence type="predicted"/>
<feature type="compositionally biased region" description="Basic residues" evidence="1">
    <location>
        <begin position="79"/>
        <end position="121"/>
    </location>
</feature>
<evidence type="ECO:0000313" key="2">
    <source>
        <dbReference type="EMBL" id="KAG7170815.1"/>
    </source>
</evidence>
<comment type="caution">
    <text evidence="2">The sequence shown here is derived from an EMBL/GenBank/DDBJ whole genome shotgun (WGS) entry which is preliminary data.</text>
</comment>
<feature type="region of interest" description="Disordered" evidence="1">
    <location>
        <begin position="216"/>
        <end position="237"/>
    </location>
</feature>
<name>A0A8J5KIZ7_HOMAM</name>
<dbReference type="EMBL" id="JAHLQT010013480">
    <property type="protein sequence ID" value="KAG7170815.1"/>
    <property type="molecule type" value="Genomic_DNA"/>
</dbReference>
<evidence type="ECO:0000256" key="1">
    <source>
        <dbReference type="SAM" id="MobiDB-lite"/>
    </source>
</evidence>